<dbReference type="Proteomes" id="UP000617555">
    <property type="component" value="Unassembled WGS sequence"/>
</dbReference>
<dbReference type="InterPro" id="IPR013328">
    <property type="entry name" value="6PGD_dom2"/>
</dbReference>
<dbReference type="Gene3D" id="1.10.1040.10">
    <property type="entry name" value="N-(1-d-carboxylethyl)-l-norvaline Dehydrogenase, domain 2"/>
    <property type="match status" value="1"/>
</dbReference>
<reference evidence="14" key="1">
    <citation type="journal article" date="2019" name="Int. J. Syst. Evol. Microbiol.">
        <title>The Global Catalogue of Microorganisms (GCM) 10K type strain sequencing project: providing services to taxonomists for standard genome sequencing and annotation.</title>
        <authorList>
            <consortium name="The Broad Institute Genomics Platform"/>
            <consortium name="The Broad Institute Genome Sequencing Center for Infectious Disease"/>
            <person name="Wu L."/>
            <person name="Ma J."/>
        </authorList>
    </citation>
    <scope>NUCLEOTIDE SEQUENCE [LARGE SCALE GENOMIC DNA]</scope>
    <source>
        <strain evidence="14">CGMCC 1.15339</strain>
    </source>
</reference>
<dbReference type="InterPro" id="IPR013752">
    <property type="entry name" value="KPA_reductase"/>
</dbReference>
<dbReference type="InterPro" id="IPR008927">
    <property type="entry name" value="6-PGluconate_DH-like_C_sf"/>
</dbReference>
<dbReference type="InterPro" id="IPR013332">
    <property type="entry name" value="KPR_N"/>
</dbReference>
<evidence type="ECO:0000313" key="14">
    <source>
        <dbReference type="Proteomes" id="UP000617555"/>
    </source>
</evidence>
<dbReference type="PANTHER" id="PTHR43765:SF2">
    <property type="entry name" value="2-DEHYDROPANTOATE 2-REDUCTASE"/>
    <property type="match status" value="1"/>
</dbReference>
<dbReference type="InterPro" id="IPR050838">
    <property type="entry name" value="Ketopantoate_reductase"/>
</dbReference>
<evidence type="ECO:0000256" key="3">
    <source>
        <dbReference type="ARBA" id="ARBA00013014"/>
    </source>
</evidence>
<evidence type="ECO:0000259" key="12">
    <source>
        <dbReference type="Pfam" id="PF08546"/>
    </source>
</evidence>
<evidence type="ECO:0000256" key="6">
    <source>
        <dbReference type="ARBA" id="ARBA00022857"/>
    </source>
</evidence>
<gene>
    <name evidence="13" type="primary">panE</name>
    <name evidence="13" type="ORF">GCM10011607_22210</name>
</gene>
<dbReference type="InterPro" id="IPR003710">
    <property type="entry name" value="ApbA"/>
</dbReference>
<dbReference type="InterPro" id="IPR036291">
    <property type="entry name" value="NAD(P)-bd_dom_sf"/>
</dbReference>
<organism evidence="13 14">
    <name type="scientific">Shewanella inventionis</name>
    <dbReference type="NCBI Taxonomy" id="1738770"/>
    <lineage>
        <taxon>Bacteria</taxon>
        <taxon>Pseudomonadati</taxon>
        <taxon>Pseudomonadota</taxon>
        <taxon>Gammaproteobacteria</taxon>
        <taxon>Alteromonadales</taxon>
        <taxon>Shewanellaceae</taxon>
        <taxon>Shewanella</taxon>
    </lineage>
</organism>
<keyword evidence="6 10" id="KW-0521">NADP</keyword>
<comment type="pathway">
    <text evidence="1 10">Cofactor biosynthesis; (R)-pantothenate biosynthesis; (R)-pantoate from 3-methyl-2-oxobutanoate: step 2/2.</text>
</comment>
<proteinExistence type="inferred from homology"/>
<evidence type="ECO:0000256" key="2">
    <source>
        <dbReference type="ARBA" id="ARBA00007870"/>
    </source>
</evidence>
<evidence type="ECO:0000256" key="1">
    <source>
        <dbReference type="ARBA" id="ARBA00004994"/>
    </source>
</evidence>
<evidence type="ECO:0000256" key="4">
    <source>
        <dbReference type="ARBA" id="ARBA00019465"/>
    </source>
</evidence>
<dbReference type="RefSeq" id="WP_188739420.1">
    <property type="nucleotide sequence ID" value="NZ_BMII01000017.1"/>
</dbReference>
<name>A0ABQ1J871_9GAMM</name>
<evidence type="ECO:0000256" key="9">
    <source>
        <dbReference type="ARBA" id="ARBA00048793"/>
    </source>
</evidence>
<comment type="function">
    <text evidence="10">Catalyzes the NADPH-dependent reduction of ketopantoate into pantoic acid.</text>
</comment>
<dbReference type="Pfam" id="PF02558">
    <property type="entry name" value="ApbA"/>
    <property type="match status" value="1"/>
</dbReference>
<comment type="similarity">
    <text evidence="2 10">Belongs to the ketopantoate reductase family.</text>
</comment>
<evidence type="ECO:0000256" key="10">
    <source>
        <dbReference type="RuleBase" id="RU362068"/>
    </source>
</evidence>
<dbReference type="Pfam" id="PF08546">
    <property type="entry name" value="ApbA_C"/>
    <property type="match status" value="1"/>
</dbReference>
<comment type="catalytic activity">
    <reaction evidence="9 10">
        <text>(R)-pantoate + NADP(+) = 2-dehydropantoate + NADPH + H(+)</text>
        <dbReference type="Rhea" id="RHEA:16233"/>
        <dbReference type="ChEBI" id="CHEBI:11561"/>
        <dbReference type="ChEBI" id="CHEBI:15378"/>
        <dbReference type="ChEBI" id="CHEBI:15980"/>
        <dbReference type="ChEBI" id="CHEBI:57783"/>
        <dbReference type="ChEBI" id="CHEBI:58349"/>
        <dbReference type="EC" id="1.1.1.169"/>
    </reaction>
</comment>
<sequence>MVHTTAPACSPNIAILGAGAIGQLMYHQLCHTSPNQPSHDVVLISRQSHTQLQPLRFTDIKGQIHNTDAVLLGTKDPRLNEVKLLLVCVKAYQVEEALIPLLSKLSPQCHIILLHNGLGPHIAVSTALRPYPEQGLTLGTTSLAALAINQWHIKHTGVGVTQLGHYCGHPLANHLHARIQAIASQEQPVEWHQPVLAVLWQKLAVNAVINPLTALHQCANGQLADDEYREQITLIINELVAVAQCDGIELDPTLLTERVYKVIALTSANFSSMYQDVTHHRTTEIDYINGYICQRAQHHKLNVPVNQCLATKVASLS</sequence>
<evidence type="ECO:0000259" key="11">
    <source>
        <dbReference type="Pfam" id="PF02558"/>
    </source>
</evidence>
<dbReference type="EC" id="1.1.1.169" evidence="3 10"/>
<feature type="domain" description="Ketopantoate reductase N-terminal" evidence="11">
    <location>
        <begin position="13"/>
        <end position="166"/>
    </location>
</feature>
<feature type="domain" description="Ketopantoate reductase C-terminal" evidence="12">
    <location>
        <begin position="197"/>
        <end position="313"/>
    </location>
</feature>
<accession>A0ABQ1J871</accession>
<keyword evidence="5 10" id="KW-0566">Pantothenate biosynthesis</keyword>
<dbReference type="NCBIfam" id="TIGR00745">
    <property type="entry name" value="apbA_panE"/>
    <property type="match status" value="1"/>
</dbReference>
<evidence type="ECO:0000256" key="5">
    <source>
        <dbReference type="ARBA" id="ARBA00022655"/>
    </source>
</evidence>
<evidence type="ECO:0000256" key="8">
    <source>
        <dbReference type="ARBA" id="ARBA00032024"/>
    </source>
</evidence>
<dbReference type="SUPFAM" id="SSF51735">
    <property type="entry name" value="NAD(P)-binding Rossmann-fold domains"/>
    <property type="match status" value="1"/>
</dbReference>
<dbReference type="PANTHER" id="PTHR43765">
    <property type="entry name" value="2-DEHYDROPANTOATE 2-REDUCTASE-RELATED"/>
    <property type="match status" value="1"/>
</dbReference>
<evidence type="ECO:0000256" key="7">
    <source>
        <dbReference type="ARBA" id="ARBA00023002"/>
    </source>
</evidence>
<dbReference type="SUPFAM" id="SSF48179">
    <property type="entry name" value="6-phosphogluconate dehydrogenase C-terminal domain-like"/>
    <property type="match status" value="1"/>
</dbReference>
<dbReference type="EMBL" id="BMII01000017">
    <property type="protein sequence ID" value="GGB61066.1"/>
    <property type="molecule type" value="Genomic_DNA"/>
</dbReference>
<keyword evidence="14" id="KW-1185">Reference proteome</keyword>
<dbReference type="Gene3D" id="3.40.50.720">
    <property type="entry name" value="NAD(P)-binding Rossmann-like Domain"/>
    <property type="match status" value="1"/>
</dbReference>
<keyword evidence="7 10" id="KW-0560">Oxidoreductase</keyword>
<protein>
    <recommendedName>
        <fullName evidence="4 10">2-dehydropantoate 2-reductase</fullName>
        <ecNumber evidence="3 10">1.1.1.169</ecNumber>
    </recommendedName>
    <alternativeName>
        <fullName evidence="8 10">Ketopantoate reductase</fullName>
    </alternativeName>
</protein>
<comment type="caution">
    <text evidence="13">The sequence shown here is derived from an EMBL/GenBank/DDBJ whole genome shotgun (WGS) entry which is preliminary data.</text>
</comment>
<evidence type="ECO:0000313" key="13">
    <source>
        <dbReference type="EMBL" id="GGB61066.1"/>
    </source>
</evidence>